<organism evidence="8 9">
    <name type="scientific">Streptosporangium lutulentum</name>
    <dbReference type="NCBI Taxonomy" id="1461250"/>
    <lineage>
        <taxon>Bacteria</taxon>
        <taxon>Bacillati</taxon>
        <taxon>Actinomycetota</taxon>
        <taxon>Actinomycetes</taxon>
        <taxon>Streptosporangiales</taxon>
        <taxon>Streptosporangiaceae</taxon>
        <taxon>Streptosporangium</taxon>
    </lineage>
</organism>
<feature type="transmembrane region" description="Helical" evidence="6">
    <location>
        <begin position="36"/>
        <end position="61"/>
    </location>
</feature>
<dbReference type="RefSeq" id="WP_307556136.1">
    <property type="nucleotide sequence ID" value="NZ_JAUSQU010000001.1"/>
</dbReference>
<gene>
    <name evidence="8" type="ORF">J2853_001401</name>
</gene>
<protein>
    <recommendedName>
        <fullName evidence="3">Probable multidrug resistance protein NorM</fullName>
    </recommendedName>
    <alternativeName>
        <fullName evidence="5">Multidrug-efflux transporter</fullName>
    </alternativeName>
</protein>
<keyword evidence="4" id="KW-0813">Transport</keyword>
<keyword evidence="7" id="KW-0732">Signal</keyword>
<feature type="transmembrane region" description="Helical" evidence="6">
    <location>
        <begin position="303"/>
        <end position="325"/>
    </location>
</feature>
<comment type="function">
    <text evidence="1">Multidrug efflux pump.</text>
</comment>
<dbReference type="Proteomes" id="UP001225356">
    <property type="component" value="Unassembled WGS sequence"/>
</dbReference>
<feature type="transmembrane region" description="Helical" evidence="6">
    <location>
        <begin position="116"/>
        <end position="142"/>
    </location>
</feature>
<keyword evidence="9" id="KW-1185">Reference proteome</keyword>
<dbReference type="PANTHER" id="PTHR43298">
    <property type="entry name" value="MULTIDRUG RESISTANCE PROTEIN NORM-RELATED"/>
    <property type="match status" value="1"/>
</dbReference>
<evidence type="ECO:0000256" key="7">
    <source>
        <dbReference type="SAM" id="SignalP"/>
    </source>
</evidence>
<feature type="transmembrane region" description="Helical" evidence="6">
    <location>
        <begin position="229"/>
        <end position="252"/>
    </location>
</feature>
<dbReference type="PANTHER" id="PTHR43298:SF2">
    <property type="entry name" value="FMN_FAD EXPORTER YEEO-RELATED"/>
    <property type="match status" value="1"/>
</dbReference>
<accession>A0ABT9Q611</accession>
<feature type="transmembrane region" description="Helical" evidence="6">
    <location>
        <begin position="401"/>
        <end position="424"/>
    </location>
</feature>
<reference evidence="8 9" key="1">
    <citation type="submission" date="2023-07" db="EMBL/GenBank/DDBJ databases">
        <title>Sequencing the genomes of 1000 actinobacteria strains.</title>
        <authorList>
            <person name="Klenk H.-P."/>
        </authorList>
    </citation>
    <scope>NUCLEOTIDE SEQUENCE [LARGE SCALE GENOMIC DNA]</scope>
    <source>
        <strain evidence="8 9">DSM 46740</strain>
    </source>
</reference>
<feature type="signal peptide" evidence="7">
    <location>
        <begin position="1"/>
        <end position="26"/>
    </location>
</feature>
<feature type="transmembrane region" description="Helical" evidence="6">
    <location>
        <begin position="185"/>
        <end position="208"/>
    </location>
</feature>
<dbReference type="InterPro" id="IPR050222">
    <property type="entry name" value="MATE_MdtK"/>
</dbReference>
<dbReference type="Pfam" id="PF01554">
    <property type="entry name" value="MatE"/>
    <property type="match status" value="1"/>
</dbReference>
<feature type="chain" id="PRO_5047532466" description="Probable multidrug resistance protein NorM" evidence="7">
    <location>
        <begin position="27"/>
        <end position="435"/>
    </location>
</feature>
<keyword evidence="6" id="KW-1133">Transmembrane helix</keyword>
<evidence type="ECO:0000256" key="4">
    <source>
        <dbReference type="ARBA" id="ARBA00022448"/>
    </source>
</evidence>
<name>A0ABT9Q611_9ACTN</name>
<evidence type="ECO:0000256" key="5">
    <source>
        <dbReference type="ARBA" id="ARBA00031636"/>
    </source>
</evidence>
<feature type="transmembrane region" description="Helical" evidence="6">
    <location>
        <begin position="337"/>
        <end position="355"/>
    </location>
</feature>
<sequence length="435" mass="44368">MRRIIRSAFPLYLSASASIVGSSVVAATLGNFGTAALAAFALTNAVFIPAGMAVAGALRGSMPFVAAHRDDPEALRPTVKDGMWLAICIGMIGAVAVATVPLTARVAGVPAQTLDALGAFPLILAAALLVTAISVSATSMLIGLGHTTAVMRAGLANTCISVALILTLVLGPGPLPSLGLPGAGLAMLAANLAGAIIAHTALRQATVLAGQPLRPGRPQWARIWRMARVGLPMGATLLIKFSGLGVLAFAVARVSTTEVAAHQVLVVMSTFVFLPAPTVGQASVPLIAIAAKSGDRPGVRRGLLAGLTVTLPVLALSGLMVWIFADTLIRLFTSDPQVHALVLTLIPVLLLSVLADGAQALPGFGLLAMTRTMPSLLTFVIGYGLLSMAAVPIATAGGLTWVWAAYAGTALLLVIGQTAGFWWYSRTSESTSARG</sequence>
<keyword evidence="6" id="KW-0472">Membrane</keyword>
<comment type="similarity">
    <text evidence="2">Belongs to the multi antimicrobial extrusion (MATE) (TC 2.A.66.1) family.</text>
</comment>
<evidence type="ECO:0000256" key="3">
    <source>
        <dbReference type="ARBA" id="ARBA00020268"/>
    </source>
</evidence>
<evidence type="ECO:0000313" key="9">
    <source>
        <dbReference type="Proteomes" id="UP001225356"/>
    </source>
</evidence>
<proteinExistence type="inferred from homology"/>
<comment type="caution">
    <text evidence="8">The sequence shown here is derived from an EMBL/GenBank/DDBJ whole genome shotgun (WGS) entry which is preliminary data.</text>
</comment>
<feature type="transmembrane region" description="Helical" evidence="6">
    <location>
        <begin position="154"/>
        <end position="173"/>
    </location>
</feature>
<feature type="transmembrane region" description="Helical" evidence="6">
    <location>
        <begin position="82"/>
        <end position="104"/>
    </location>
</feature>
<feature type="transmembrane region" description="Helical" evidence="6">
    <location>
        <begin position="264"/>
        <end position="291"/>
    </location>
</feature>
<feature type="transmembrane region" description="Helical" evidence="6">
    <location>
        <begin position="376"/>
        <end position="395"/>
    </location>
</feature>
<keyword evidence="6" id="KW-0812">Transmembrane</keyword>
<dbReference type="InterPro" id="IPR002528">
    <property type="entry name" value="MATE_fam"/>
</dbReference>
<evidence type="ECO:0000256" key="2">
    <source>
        <dbReference type="ARBA" id="ARBA00010199"/>
    </source>
</evidence>
<evidence type="ECO:0000256" key="1">
    <source>
        <dbReference type="ARBA" id="ARBA00003408"/>
    </source>
</evidence>
<evidence type="ECO:0000256" key="6">
    <source>
        <dbReference type="SAM" id="Phobius"/>
    </source>
</evidence>
<dbReference type="EMBL" id="JAUSQU010000001">
    <property type="protein sequence ID" value="MDP9842190.1"/>
    <property type="molecule type" value="Genomic_DNA"/>
</dbReference>
<evidence type="ECO:0000313" key="8">
    <source>
        <dbReference type="EMBL" id="MDP9842190.1"/>
    </source>
</evidence>